<dbReference type="Gene3D" id="3.30.1780.10">
    <property type="entry name" value="ornithine cyclodeaminase, domain 1"/>
    <property type="match status" value="1"/>
</dbReference>
<comment type="catalytic activity">
    <reaction evidence="9">
        <text>(S)-cystathionine ketimine + NADPH + 2 H(+) = (3R,5S)-2,3,5,6,7-pentahydro-1,4-thiazepine-3,5-dicarboxylate + NADP(+)</text>
        <dbReference type="Rhea" id="RHEA:68036"/>
        <dbReference type="ChEBI" id="CHEBI:15378"/>
        <dbReference type="ChEBI" id="CHEBI:57783"/>
        <dbReference type="ChEBI" id="CHEBI:58349"/>
        <dbReference type="ChEBI" id="CHEBI:176808"/>
        <dbReference type="ChEBI" id="CHEBI:176810"/>
    </reaction>
    <physiologicalReaction direction="left-to-right" evidence="9">
        <dbReference type="Rhea" id="RHEA:68037"/>
    </physiologicalReaction>
</comment>
<comment type="catalytic activity">
    <reaction evidence="6">
        <text>Delta(2)-thiazoline-2-carboxylate + NADPH + 2 H(+) = L-thiazolidine-2-carboxylate + NADP(+)</text>
        <dbReference type="Rhea" id="RHEA:68072"/>
        <dbReference type="ChEBI" id="CHEBI:15378"/>
        <dbReference type="ChEBI" id="CHEBI:57783"/>
        <dbReference type="ChEBI" id="CHEBI:58349"/>
        <dbReference type="ChEBI" id="CHEBI:176895"/>
        <dbReference type="ChEBI" id="CHEBI:176896"/>
    </reaction>
    <physiologicalReaction direction="left-to-right" evidence="6">
        <dbReference type="Rhea" id="RHEA:68073"/>
    </physiologicalReaction>
</comment>
<evidence type="ECO:0000313" key="19">
    <source>
        <dbReference type="Proteomes" id="UP000549394"/>
    </source>
</evidence>
<dbReference type="AlphaFoldDB" id="A0A7I8VIJ3"/>
<dbReference type="GO" id="GO:0047127">
    <property type="term" value="F:thiomorpholine-carboxylate dehydrogenase activity"/>
    <property type="evidence" value="ECO:0007669"/>
    <property type="project" value="UniProtKB-EC"/>
</dbReference>
<evidence type="ECO:0000256" key="15">
    <source>
        <dbReference type="ARBA" id="ARBA00093567"/>
    </source>
</evidence>
<evidence type="ECO:0000256" key="1">
    <source>
        <dbReference type="ARBA" id="ARBA00008903"/>
    </source>
</evidence>
<comment type="catalytic activity">
    <reaction evidence="7">
        <text>L-proline + NADP(+) = 1-pyrroline-2-carboxylate + NADPH + H(+)</text>
        <dbReference type="Rhea" id="RHEA:20317"/>
        <dbReference type="ChEBI" id="CHEBI:15378"/>
        <dbReference type="ChEBI" id="CHEBI:39785"/>
        <dbReference type="ChEBI" id="CHEBI:57783"/>
        <dbReference type="ChEBI" id="CHEBI:58349"/>
        <dbReference type="ChEBI" id="CHEBI:60039"/>
        <dbReference type="EC" id="1.5.1.1"/>
    </reaction>
    <physiologicalReaction direction="right-to-left" evidence="7">
        <dbReference type="Rhea" id="RHEA:20319"/>
    </physiologicalReaction>
</comment>
<comment type="catalytic activity">
    <reaction evidence="5">
        <text>L-pipecolate + NAD(+) = Delta(1)-piperideine-2-carboxylate + NADH + H(+)</text>
        <dbReference type="Rhea" id="RHEA:30807"/>
        <dbReference type="ChEBI" id="CHEBI:15378"/>
        <dbReference type="ChEBI" id="CHEBI:57540"/>
        <dbReference type="ChEBI" id="CHEBI:57945"/>
        <dbReference type="ChEBI" id="CHEBI:61185"/>
        <dbReference type="ChEBI" id="CHEBI:77631"/>
        <dbReference type="EC" id="1.5.1.1"/>
    </reaction>
    <physiologicalReaction direction="right-to-left" evidence="5">
        <dbReference type="Rhea" id="RHEA:30809"/>
    </physiologicalReaction>
</comment>
<organism evidence="18 19">
    <name type="scientific">Dimorphilus gyrociliatus</name>
    <dbReference type="NCBI Taxonomy" id="2664684"/>
    <lineage>
        <taxon>Eukaryota</taxon>
        <taxon>Metazoa</taxon>
        <taxon>Spiralia</taxon>
        <taxon>Lophotrochozoa</taxon>
        <taxon>Annelida</taxon>
        <taxon>Polychaeta</taxon>
        <taxon>Polychaeta incertae sedis</taxon>
        <taxon>Dinophilidae</taxon>
        <taxon>Dimorphilus</taxon>
    </lineage>
</organism>
<comment type="catalytic activity">
    <reaction evidence="8">
        <text>(3R)-1,4-thiomorpholine-3-carboxylate + NAD(+) = 3,4-dehydrothiomorpholine-3-carboxylate + NADH + 2 H(+)</text>
        <dbReference type="Rhea" id="RHEA:12504"/>
        <dbReference type="ChEBI" id="CHEBI:15378"/>
        <dbReference type="ChEBI" id="CHEBI:57540"/>
        <dbReference type="ChEBI" id="CHEBI:57945"/>
        <dbReference type="ChEBI" id="CHEBI:58517"/>
        <dbReference type="ChEBI" id="CHEBI:176873"/>
        <dbReference type="EC" id="1.5.1.25"/>
    </reaction>
    <physiologicalReaction direction="right-to-left" evidence="8">
        <dbReference type="Rhea" id="RHEA:12506"/>
    </physiologicalReaction>
</comment>
<evidence type="ECO:0000256" key="14">
    <source>
        <dbReference type="ARBA" id="ARBA00093273"/>
    </source>
</evidence>
<comment type="catalytic activity">
    <reaction evidence="11">
        <text>(S)-cystathionine ketimine + NADH + 2 H(+) = (3R,5S)-2,3,5,6,7-pentahydro-1,4-thiazepine-3,5-dicarboxylate + NAD(+)</text>
        <dbReference type="Rhea" id="RHEA:68032"/>
        <dbReference type="ChEBI" id="CHEBI:15378"/>
        <dbReference type="ChEBI" id="CHEBI:57540"/>
        <dbReference type="ChEBI" id="CHEBI:57945"/>
        <dbReference type="ChEBI" id="CHEBI:176808"/>
        <dbReference type="ChEBI" id="CHEBI:176810"/>
    </reaction>
    <physiologicalReaction direction="left-to-right" evidence="11">
        <dbReference type="Rhea" id="RHEA:68033"/>
    </physiologicalReaction>
</comment>
<evidence type="ECO:0000256" key="13">
    <source>
        <dbReference type="ARBA" id="ARBA00093264"/>
    </source>
</evidence>
<comment type="caution">
    <text evidence="18">The sequence shown here is derived from an EMBL/GenBank/DDBJ whole genome shotgun (WGS) entry which is preliminary data.</text>
</comment>
<dbReference type="SUPFAM" id="SSF51735">
    <property type="entry name" value="NAD(P)-binding Rossmann-fold domains"/>
    <property type="match status" value="1"/>
</dbReference>
<dbReference type="GO" id="GO:0042562">
    <property type="term" value="F:hormone binding"/>
    <property type="evidence" value="ECO:0007669"/>
    <property type="project" value="TreeGrafter"/>
</dbReference>
<evidence type="ECO:0000256" key="2">
    <source>
        <dbReference type="ARBA" id="ARBA00012883"/>
    </source>
</evidence>
<comment type="catalytic activity">
    <reaction evidence="10">
        <text>(R)-lanthionine ketimine + NADPH + 2 H(+) = (3R,5R)-1,4-thiomorpholine-3,5-dicarboxylate + NADP(+)</text>
        <dbReference type="Rhea" id="RHEA:68040"/>
        <dbReference type="ChEBI" id="CHEBI:15378"/>
        <dbReference type="ChEBI" id="CHEBI:57783"/>
        <dbReference type="ChEBI" id="CHEBI:58349"/>
        <dbReference type="ChEBI" id="CHEBI:176891"/>
        <dbReference type="ChEBI" id="CHEBI:176892"/>
    </reaction>
    <physiologicalReaction direction="left-to-right" evidence="10">
        <dbReference type="Rhea" id="RHEA:68041"/>
    </physiologicalReaction>
</comment>
<reference evidence="18 19" key="1">
    <citation type="submission" date="2020-08" db="EMBL/GenBank/DDBJ databases">
        <authorList>
            <person name="Hejnol A."/>
        </authorList>
    </citation>
    <scope>NUCLEOTIDE SEQUENCE [LARGE SCALE GENOMIC DNA]</scope>
</reference>
<dbReference type="Gene3D" id="3.40.50.720">
    <property type="entry name" value="NAD(P)-binding Rossmann-like Domain"/>
    <property type="match status" value="1"/>
</dbReference>
<evidence type="ECO:0000256" key="3">
    <source>
        <dbReference type="ARBA" id="ARBA00015173"/>
    </source>
</evidence>
<protein>
    <recommendedName>
        <fullName evidence="3">Ketimine reductase mu-crystallin</fullName>
        <ecNumber evidence="16">1.5.1.1</ecNumber>
        <ecNumber evidence="2">1.5.1.25</ecNumber>
    </recommendedName>
    <alternativeName>
        <fullName evidence="17">1-piperideine-2-carboxylate/1-pyrroline-2-carboxylate reductase</fullName>
    </alternativeName>
    <alternativeName>
        <fullName evidence="4">NADP-regulated thyroid-hormone-binding protein</fullName>
    </alternativeName>
</protein>
<dbReference type="Proteomes" id="UP000549394">
    <property type="component" value="Unassembled WGS sequence"/>
</dbReference>
<dbReference type="PANTHER" id="PTHR13812">
    <property type="entry name" value="KETIMINE REDUCTASE MU-CRYSTALLIN"/>
    <property type="match status" value="1"/>
</dbReference>
<sequence length="313" mass="34771">MEPSLDILSKEDVKKCINAEVLMEKLEFALADYSKGEDGGTQQPLRLTIPVDHYKGRQFVMSAFSQRENALATKVVGFYPENKDEPTHPSDIMLYNPLNGSLQAIMDGTVITEYRTGLVSAIASKHLANPTSKILAILGSGVQCTGHFNALSLLYNFDDVRIWNINIQSAEIAAKKLGKPCRVCTTAEEAVKDADIICTVTSTSTPVLNKDWVKPGCHINSVGAVKPKWQELESDLMRSSVVYVDSKEAACQETGDIIISKCEIYAEIGEVINGQKEARWHETTVFKSVGKLSHKKYIFIKYLNKLIYLYSQL</sequence>
<comment type="catalytic activity">
    <reaction evidence="14">
        <text>L-pipecolate + NADP(+) = Delta(1)-piperideine-2-carboxylate + NADPH + H(+)</text>
        <dbReference type="Rhea" id="RHEA:12524"/>
        <dbReference type="ChEBI" id="CHEBI:15378"/>
        <dbReference type="ChEBI" id="CHEBI:57783"/>
        <dbReference type="ChEBI" id="CHEBI:58349"/>
        <dbReference type="ChEBI" id="CHEBI:61185"/>
        <dbReference type="ChEBI" id="CHEBI:77631"/>
        <dbReference type="EC" id="1.5.1.1"/>
    </reaction>
    <physiologicalReaction direction="right-to-left" evidence="14">
        <dbReference type="Rhea" id="RHEA:12526"/>
    </physiologicalReaction>
</comment>
<evidence type="ECO:0000256" key="17">
    <source>
        <dbReference type="ARBA" id="ARBA00093650"/>
    </source>
</evidence>
<dbReference type="GO" id="GO:0050241">
    <property type="term" value="F:pyrroline-2-carboxylate reductase activity"/>
    <property type="evidence" value="ECO:0007669"/>
    <property type="project" value="UniProtKB-EC"/>
</dbReference>
<dbReference type="PANTHER" id="PTHR13812:SF19">
    <property type="entry name" value="KETIMINE REDUCTASE MU-CRYSTALLIN"/>
    <property type="match status" value="1"/>
</dbReference>
<evidence type="ECO:0000256" key="11">
    <source>
        <dbReference type="ARBA" id="ARBA00093250"/>
    </source>
</evidence>
<dbReference type="InterPro" id="IPR003462">
    <property type="entry name" value="ODC_Mu_crystall"/>
</dbReference>
<evidence type="ECO:0000256" key="4">
    <source>
        <dbReference type="ARBA" id="ARBA00033420"/>
    </source>
</evidence>
<evidence type="ECO:0000256" key="16">
    <source>
        <dbReference type="ARBA" id="ARBA00093598"/>
    </source>
</evidence>
<accession>A0A7I8VIJ3</accession>
<dbReference type="EMBL" id="CAJFCJ010000006">
    <property type="protein sequence ID" value="CAD5115870.1"/>
    <property type="molecule type" value="Genomic_DNA"/>
</dbReference>
<dbReference type="InterPro" id="IPR036291">
    <property type="entry name" value="NAD(P)-bd_dom_sf"/>
</dbReference>
<keyword evidence="19" id="KW-1185">Reference proteome</keyword>
<evidence type="ECO:0000256" key="10">
    <source>
        <dbReference type="ARBA" id="ARBA00093248"/>
    </source>
</evidence>
<evidence type="ECO:0000256" key="5">
    <source>
        <dbReference type="ARBA" id="ARBA00093190"/>
    </source>
</evidence>
<dbReference type="EC" id="1.5.1.1" evidence="16"/>
<comment type="catalytic activity">
    <reaction evidence="13">
        <text>L-proline + NAD(+) = 1-pyrroline-2-carboxylate + NADH + H(+)</text>
        <dbReference type="Rhea" id="RHEA:20321"/>
        <dbReference type="ChEBI" id="CHEBI:15378"/>
        <dbReference type="ChEBI" id="CHEBI:39785"/>
        <dbReference type="ChEBI" id="CHEBI:57540"/>
        <dbReference type="ChEBI" id="CHEBI:57945"/>
        <dbReference type="ChEBI" id="CHEBI:60039"/>
        <dbReference type="EC" id="1.5.1.1"/>
    </reaction>
    <physiologicalReaction direction="right-to-left" evidence="13">
        <dbReference type="Rhea" id="RHEA:20323"/>
    </physiologicalReaction>
</comment>
<comment type="catalytic activity">
    <reaction evidence="12">
        <text>(3R)-1,4-thiomorpholine-3-carboxylate + NADP(+) = 3,4-dehydrothiomorpholine-3-carboxylate + NADPH + 2 H(+)</text>
        <dbReference type="Rhea" id="RHEA:12500"/>
        <dbReference type="ChEBI" id="CHEBI:15378"/>
        <dbReference type="ChEBI" id="CHEBI:57783"/>
        <dbReference type="ChEBI" id="CHEBI:58349"/>
        <dbReference type="ChEBI" id="CHEBI:58517"/>
        <dbReference type="ChEBI" id="CHEBI:176873"/>
        <dbReference type="EC" id="1.5.1.25"/>
    </reaction>
    <physiologicalReaction direction="right-to-left" evidence="12">
        <dbReference type="Rhea" id="RHEA:12502"/>
    </physiologicalReaction>
</comment>
<comment type="subunit">
    <text evidence="15">Homodimer. Binds the thyroid hormone triiodothyronine (T3); T3 binding inhibits enzymatic activity.</text>
</comment>
<gene>
    <name evidence="18" type="ORF">DGYR_LOCUS4558</name>
</gene>
<dbReference type="Pfam" id="PF02423">
    <property type="entry name" value="OCD_Mu_crystall"/>
    <property type="match status" value="1"/>
</dbReference>
<dbReference type="PIRSF" id="PIRSF001439">
    <property type="entry name" value="CryM"/>
    <property type="match status" value="1"/>
</dbReference>
<dbReference type="GO" id="GO:0005737">
    <property type="term" value="C:cytoplasm"/>
    <property type="evidence" value="ECO:0007669"/>
    <property type="project" value="TreeGrafter"/>
</dbReference>
<dbReference type="FunFam" id="3.40.50.720:FF:000241">
    <property type="entry name" value="ketimine reductase mu-crystallin"/>
    <property type="match status" value="1"/>
</dbReference>
<evidence type="ECO:0000256" key="9">
    <source>
        <dbReference type="ARBA" id="ARBA00093227"/>
    </source>
</evidence>
<evidence type="ECO:0000256" key="6">
    <source>
        <dbReference type="ARBA" id="ARBA00093197"/>
    </source>
</evidence>
<evidence type="ECO:0000256" key="8">
    <source>
        <dbReference type="ARBA" id="ARBA00093226"/>
    </source>
</evidence>
<dbReference type="EC" id="1.5.1.25" evidence="2"/>
<proteinExistence type="inferred from homology"/>
<evidence type="ECO:0000256" key="7">
    <source>
        <dbReference type="ARBA" id="ARBA00093203"/>
    </source>
</evidence>
<evidence type="ECO:0000313" key="18">
    <source>
        <dbReference type="EMBL" id="CAD5115870.1"/>
    </source>
</evidence>
<evidence type="ECO:0000256" key="12">
    <source>
        <dbReference type="ARBA" id="ARBA00093263"/>
    </source>
</evidence>
<comment type="similarity">
    <text evidence="1">Belongs to the ornithine cyclodeaminase/mu-crystallin family.</text>
</comment>
<dbReference type="InterPro" id="IPR023401">
    <property type="entry name" value="ODC_N"/>
</dbReference>
<name>A0A7I8VIJ3_9ANNE</name>